<dbReference type="Pfam" id="PF01042">
    <property type="entry name" value="Ribonuc_L-PSP"/>
    <property type="match status" value="1"/>
</dbReference>
<reference evidence="3 5" key="2">
    <citation type="submission" date="2018-08" db="EMBL/GenBank/DDBJ databases">
        <title>Genomic Encyclopedia of Archaeal and Bacterial Type Strains, Phase II (KMG-II): from individual species to whole genera.</title>
        <authorList>
            <person name="Goeker M."/>
        </authorList>
    </citation>
    <scope>NUCLEOTIDE SEQUENCE [LARGE SCALE GENOMIC DNA]</scope>
    <source>
        <strain evidence="3 5">DSM 2261</strain>
    </source>
</reference>
<comment type="similarity">
    <text evidence="1">Belongs to the RutC family.</text>
</comment>
<dbReference type="PANTHER" id="PTHR11803">
    <property type="entry name" value="2-IMINOBUTANOATE/2-IMINOPROPANOATE DEAMINASE RIDA"/>
    <property type="match status" value="1"/>
</dbReference>
<evidence type="ECO:0000256" key="1">
    <source>
        <dbReference type="ARBA" id="ARBA00010552"/>
    </source>
</evidence>
<dbReference type="GO" id="GO:0005829">
    <property type="term" value="C:cytosol"/>
    <property type="evidence" value="ECO:0007669"/>
    <property type="project" value="TreeGrafter"/>
</dbReference>
<evidence type="ECO:0000313" key="4">
    <source>
        <dbReference type="Proteomes" id="UP000035579"/>
    </source>
</evidence>
<dbReference type="FunFam" id="3.30.1330.40:FF:000001">
    <property type="entry name" value="L-PSP family endoribonuclease"/>
    <property type="match status" value="1"/>
</dbReference>
<dbReference type="Proteomes" id="UP000256345">
    <property type="component" value="Unassembled WGS sequence"/>
</dbReference>
<dbReference type="KEGG" id="age:AA314_08424"/>
<accession>A0AAC8QFI3</accession>
<organism evidence="2 4">
    <name type="scientific">Archangium gephyra</name>
    <dbReference type="NCBI Taxonomy" id="48"/>
    <lineage>
        <taxon>Bacteria</taxon>
        <taxon>Pseudomonadati</taxon>
        <taxon>Myxococcota</taxon>
        <taxon>Myxococcia</taxon>
        <taxon>Myxococcales</taxon>
        <taxon>Cystobacterineae</taxon>
        <taxon>Archangiaceae</taxon>
        <taxon>Archangium</taxon>
    </lineage>
</organism>
<dbReference type="InterPro" id="IPR006175">
    <property type="entry name" value="YjgF/YER057c/UK114"/>
</dbReference>
<dbReference type="EMBL" id="CP011509">
    <property type="protein sequence ID" value="AKJ06798.1"/>
    <property type="molecule type" value="Genomic_DNA"/>
</dbReference>
<dbReference type="RefSeq" id="WP_047859988.1">
    <property type="nucleotide sequence ID" value="NZ_CP011509.1"/>
</dbReference>
<keyword evidence="5" id="KW-1185">Reference proteome</keyword>
<reference evidence="2 4" key="1">
    <citation type="submission" date="2015-05" db="EMBL/GenBank/DDBJ databases">
        <title>Genome assembly of Archangium gephyra DSM 2261.</title>
        <authorList>
            <person name="Sharma G."/>
            <person name="Subramanian S."/>
        </authorList>
    </citation>
    <scope>NUCLEOTIDE SEQUENCE [LARGE SCALE GENOMIC DNA]</scope>
    <source>
        <strain evidence="2 4">DSM 2261</strain>
    </source>
</reference>
<dbReference type="GO" id="GO:0019239">
    <property type="term" value="F:deaminase activity"/>
    <property type="evidence" value="ECO:0007669"/>
    <property type="project" value="TreeGrafter"/>
</dbReference>
<evidence type="ECO:0000313" key="3">
    <source>
        <dbReference type="EMBL" id="REG31905.1"/>
    </source>
</evidence>
<proteinExistence type="inferred from homology"/>
<dbReference type="EMBL" id="QUMU01000005">
    <property type="protein sequence ID" value="REG31905.1"/>
    <property type="molecule type" value="Genomic_DNA"/>
</dbReference>
<evidence type="ECO:0000313" key="5">
    <source>
        <dbReference type="Proteomes" id="UP000256345"/>
    </source>
</evidence>
<dbReference type="InterPro" id="IPR006056">
    <property type="entry name" value="RidA"/>
</dbReference>
<dbReference type="InterPro" id="IPR035959">
    <property type="entry name" value="RutC-like_sf"/>
</dbReference>
<dbReference type="CDD" id="cd00448">
    <property type="entry name" value="YjgF_YER057c_UK114_family"/>
    <property type="match status" value="1"/>
</dbReference>
<dbReference type="AlphaFoldDB" id="A0AAC8QFI3"/>
<sequence length="131" mass="13930">MARKTLHSDKAPKAIGPYSQAVEVGLGRMVFLSGQTPIDPATGELVQGSVKVQTARAMDNLREVLAAGGLDFSHVVRCGVFLVDMADFAEMNEVYGRYFPGTPPARTTVQVAGLPKGARVEIDCIAVVQPT</sequence>
<gene>
    <name evidence="2" type="ORF">AA314_08424</name>
    <name evidence="3" type="ORF">ATI61_105232</name>
</gene>
<dbReference type="SUPFAM" id="SSF55298">
    <property type="entry name" value="YjgF-like"/>
    <property type="match status" value="1"/>
</dbReference>
<evidence type="ECO:0000313" key="2">
    <source>
        <dbReference type="EMBL" id="AKJ06798.1"/>
    </source>
</evidence>
<name>A0AAC8QFI3_9BACT</name>
<dbReference type="PANTHER" id="PTHR11803:SF39">
    <property type="entry name" value="2-IMINOBUTANOATE_2-IMINOPROPANOATE DEAMINASE"/>
    <property type="match status" value="1"/>
</dbReference>
<dbReference type="NCBIfam" id="TIGR00004">
    <property type="entry name" value="Rid family detoxifying hydrolase"/>
    <property type="match status" value="1"/>
</dbReference>
<protein>
    <submittedName>
        <fullName evidence="3">2-iminobutanoate/2-iminopropanoate deaminase</fullName>
    </submittedName>
    <submittedName>
        <fullName evidence="2">Bona fide RidA/YjgF/TdcF/RutC subgroup</fullName>
    </submittedName>
</protein>
<dbReference type="Proteomes" id="UP000035579">
    <property type="component" value="Chromosome"/>
</dbReference>
<dbReference type="Gene3D" id="3.30.1330.40">
    <property type="entry name" value="RutC-like"/>
    <property type="match status" value="1"/>
</dbReference>